<protein>
    <submittedName>
        <fullName evidence="3">POZ/BTB domain-containing protein</fullName>
    </submittedName>
</protein>
<dbReference type="OMA" id="MIMEMAP"/>
<dbReference type="Gene3D" id="3.30.710.10">
    <property type="entry name" value="Potassium Channel Kv1.1, Chain A"/>
    <property type="match status" value="1"/>
</dbReference>
<dbReference type="SUPFAM" id="SSF54695">
    <property type="entry name" value="POZ domain"/>
    <property type="match status" value="1"/>
</dbReference>
<evidence type="ECO:0000313" key="3">
    <source>
        <dbReference type="EMBL" id="EFC37116.1"/>
    </source>
</evidence>
<name>D2W1M2_NAEGR</name>
<dbReference type="EMBL" id="GG738922">
    <property type="protein sequence ID" value="EFC37116.1"/>
    <property type="molecule type" value="Genomic_DNA"/>
</dbReference>
<dbReference type="InParanoid" id="D2W1M2"/>
<proteinExistence type="predicted"/>
<dbReference type="InterPro" id="IPR011333">
    <property type="entry name" value="SKP1/BTB/POZ_sf"/>
</dbReference>
<evidence type="ECO:0000313" key="4">
    <source>
        <dbReference type="Proteomes" id="UP000006671"/>
    </source>
</evidence>
<reference evidence="3 4" key="1">
    <citation type="journal article" date="2010" name="Cell">
        <title>The genome of Naegleria gruberi illuminates early eukaryotic versatility.</title>
        <authorList>
            <person name="Fritz-Laylin L.K."/>
            <person name="Prochnik S.E."/>
            <person name="Ginger M.L."/>
            <person name="Dacks J.B."/>
            <person name="Carpenter M.L."/>
            <person name="Field M.C."/>
            <person name="Kuo A."/>
            <person name="Paredez A."/>
            <person name="Chapman J."/>
            <person name="Pham J."/>
            <person name="Shu S."/>
            <person name="Neupane R."/>
            <person name="Cipriano M."/>
            <person name="Mancuso J."/>
            <person name="Tu H."/>
            <person name="Salamov A."/>
            <person name="Lindquist E."/>
            <person name="Shapiro H."/>
            <person name="Lucas S."/>
            <person name="Grigoriev I.V."/>
            <person name="Cande W.Z."/>
            <person name="Fulton C."/>
            <person name="Rokhsar D.S."/>
            <person name="Dawson S.C."/>
        </authorList>
    </citation>
    <scope>NUCLEOTIDE SEQUENCE [LARGE SCALE GENOMIC DNA]</scope>
    <source>
        <strain evidence="3 4">NEG-M</strain>
    </source>
</reference>
<dbReference type="RefSeq" id="XP_002669860.1">
    <property type="nucleotide sequence ID" value="XM_002669814.1"/>
</dbReference>
<keyword evidence="1" id="KW-0812">Transmembrane</keyword>
<keyword evidence="4" id="KW-1185">Reference proteome</keyword>
<dbReference type="PROSITE" id="PS50097">
    <property type="entry name" value="BTB"/>
    <property type="match status" value="1"/>
</dbReference>
<organism evidence="4">
    <name type="scientific">Naegleria gruberi</name>
    <name type="common">Amoeba</name>
    <dbReference type="NCBI Taxonomy" id="5762"/>
    <lineage>
        <taxon>Eukaryota</taxon>
        <taxon>Discoba</taxon>
        <taxon>Heterolobosea</taxon>
        <taxon>Tetramitia</taxon>
        <taxon>Eutetramitia</taxon>
        <taxon>Vahlkampfiidae</taxon>
        <taxon>Naegleria</taxon>
    </lineage>
</organism>
<keyword evidence="1" id="KW-1133">Transmembrane helix</keyword>
<evidence type="ECO:0000256" key="1">
    <source>
        <dbReference type="SAM" id="Phobius"/>
    </source>
</evidence>
<accession>D2W1M2</accession>
<gene>
    <name evidence="3" type="ORF">NAEGRDRAFT_82041</name>
</gene>
<dbReference type="KEGG" id="ngr:NAEGRDRAFT_82041"/>
<dbReference type="CDD" id="cd18186">
    <property type="entry name" value="BTB_POZ_ZBTB_KLHL-like"/>
    <property type="match status" value="1"/>
</dbReference>
<dbReference type="GeneID" id="8856665"/>
<dbReference type="OrthoDB" id="684045at2759"/>
<feature type="transmembrane region" description="Helical" evidence="1">
    <location>
        <begin position="114"/>
        <end position="133"/>
    </location>
</feature>
<evidence type="ECO:0000259" key="2">
    <source>
        <dbReference type="PROSITE" id="PS50097"/>
    </source>
</evidence>
<dbReference type="VEuPathDB" id="AmoebaDB:NAEGRDRAFT_82041"/>
<feature type="domain" description="BTB" evidence="2">
    <location>
        <begin position="225"/>
        <end position="294"/>
    </location>
</feature>
<dbReference type="AlphaFoldDB" id="D2W1M2"/>
<dbReference type="Proteomes" id="UP000006671">
    <property type="component" value="Unassembled WGS sequence"/>
</dbReference>
<dbReference type="InterPro" id="IPR000210">
    <property type="entry name" value="BTB/POZ_dom"/>
</dbReference>
<dbReference type="SUPFAM" id="SSF52540">
    <property type="entry name" value="P-loop containing nucleoside triphosphate hydrolases"/>
    <property type="match status" value="1"/>
</dbReference>
<keyword evidence="1" id="KW-0472">Membrane</keyword>
<dbReference type="InterPro" id="IPR027417">
    <property type="entry name" value="P-loop_NTPase"/>
</dbReference>
<dbReference type="Gene3D" id="3.40.50.300">
    <property type="entry name" value="P-loop containing nucleotide triphosphate hydrolases"/>
    <property type="match status" value="1"/>
</dbReference>
<sequence>MSKRMDKREIDWLGPIIIRNEKRISNLNRNTTIIEEEKAELQNFSSECFTFHFIVDGTKISITKHIHTEIVSTFSKLISKQVKEGEELEFTFEIAKKQFKGLVYLYNIKEKQKYLENVIDLLVVGLYCPYLIIDYFEYGRMEGGMEISPYIFDSEFYVYDLLLISKFFDLTISKEFGSYLSGCGRNFNPTFCIDEFIGSWENCIQKWLNGSVDDKPSESLVYFTSNVDEISDSNPGKVLQITNDIIRYRSPFFNTLLSSGMIECSQRIVPMDVSSSLLETILLFIMTGNIQNDSIAIELMLYCDMVGFDILSNYCAHVIKESTRGIDNALLVLQSLLEMDYIDSVRPLLIYLARYCFFVRTYTLSSCIEIPKEIQTKYPLEDFKLARNHKTFQSRYSYIICVGIGNDSGANSLLHQFAYNTFHSNSHEKVNIYYQNIYHTGVYSPKVSLNYKSTSLVICFSVTDTKENVFPQIQSIIKNGGTGIQATQFLLLATKCDLPRVCWRISREEMFLFAKQNKLMLAETSALTGITALP</sequence>